<evidence type="ECO:0000256" key="1">
    <source>
        <dbReference type="ARBA" id="ARBA00022741"/>
    </source>
</evidence>
<protein>
    <recommendedName>
        <fullName evidence="5">DNA mismatch repair proteins mutS family domain-containing protein</fullName>
    </recommendedName>
</protein>
<dbReference type="GO" id="GO:0006298">
    <property type="term" value="P:mismatch repair"/>
    <property type="evidence" value="ECO:0007669"/>
    <property type="project" value="InterPro"/>
</dbReference>
<dbReference type="Pfam" id="PF00488">
    <property type="entry name" value="MutS_V"/>
    <property type="match status" value="1"/>
</dbReference>
<evidence type="ECO:0000256" key="2">
    <source>
        <dbReference type="ARBA" id="ARBA00022840"/>
    </source>
</evidence>
<keyword evidence="4" id="KW-1133">Transmembrane helix</keyword>
<proteinExistence type="predicted"/>
<keyword evidence="3" id="KW-0238">DNA-binding</keyword>
<feature type="transmembrane region" description="Helical" evidence="4">
    <location>
        <begin position="206"/>
        <end position="227"/>
    </location>
</feature>
<dbReference type="GO" id="GO:0140664">
    <property type="term" value="F:ATP-dependent DNA damage sensor activity"/>
    <property type="evidence" value="ECO:0007669"/>
    <property type="project" value="InterPro"/>
</dbReference>
<evidence type="ECO:0000259" key="5">
    <source>
        <dbReference type="SMART" id="SM00534"/>
    </source>
</evidence>
<keyword evidence="2" id="KW-0067">ATP-binding</keyword>
<dbReference type="SUPFAM" id="SSF52540">
    <property type="entry name" value="P-loop containing nucleoside triphosphate hydrolases"/>
    <property type="match status" value="1"/>
</dbReference>
<feature type="domain" description="DNA mismatch repair proteins mutS family" evidence="5">
    <location>
        <begin position="392"/>
        <end position="581"/>
    </location>
</feature>
<reference evidence="6" key="1">
    <citation type="journal article" date="2020" name="Nature">
        <title>Giant virus diversity and host interactions through global metagenomics.</title>
        <authorList>
            <person name="Schulz F."/>
            <person name="Roux S."/>
            <person name="Paez-Espino D."/>
            <person name="Jungbluth S."/>
            <person name="Walsh D.A."/>
            <person name="Denef V.J."/>
            <person name="McMahon K.D."/>
            <person name="Konstantinidis K.T."/>
            <person name="Eloe-Fadrosh E.A."/>
            <person name="Kyrpides N.C."/>
            <person name="Woyke T."/>
        </authorList>
    </citation>
    <scope>NUCLEOTIDE SEQUENCE</scope>
    <source>
        <strain evidence="6">GVMAG-M-3300009182-78</strain>
    </source>
</reference>
<dbReference type="AlphaFoldDB" id="A0A6C0B192"/>
<keyword evidence="4" id="KW-0472">Membrane</keyword>
<accession>A0A6C0B192</accession>
<evidence type="ECO:0000256" key="4">
    <source>
        <dbReference type="SAM" id="Phobius"/>
    </source>
</evidence>
<keyword evidence="1" id="KW-0547">Nucleotide-binding</keyword>
<dbReference type="Gene3D" id="3.40.50.300">
    <property type="entry name" value="P-loop containing nucleotide triphosphate hydrolases"/>
    <property type="match status" value="1"/>
</dbReference>
<feature type="transmembrane region" description="Helical" evidence="4">
    <location>
        <begin position="141"/>
        <end position="165"/>
    </location>
</feature>
<organism evidence="6">
    <name type="scientific">viral metagenome</name>
    <dbReference type="NCBI Taxonomy" id="1070528"/>
    <lineage>
        <taxon>unclassified sequences</taxon>
        <taxon>metagenomes</taxon>
        <taxon>organismal metagenomes</taxon>
    </lineage>
</organism>
<dbReference type="PANTHER" id="PTHR11361">
    <property type="entry name" value="DNA MISMATCH REPAIR PROTEIN MUTS FAMILY MEMBER"/>
    <property type="match status" value="1"/>
</dbReference>
<dbReference type="SMART" id="SM00534">
    <property type="entry name" value="MUTSac"/>
    <property type="match status" value="1"/>
</dbReference>
<dbReference type="GO" id="GO:0005524">
    <property type="term" value="F:ATP binding"/>
    <property type="evidence" value="ECO:0007669"/>
    <property type="project" value="UniProtKB-KW"/>
</dbReference>
<dbReference type="PANTHER" id="PTHR11361:SF34">
    <property type="entry name" value="DNA MISMATCH REPAIR PROTEIN MSH1, MITOCHONDRIAL"/>
    <property type="match status" value="1"/>
</dbReference>
<dbReference type="InterPro" id="IPR045076">
    <property type="entry name" value="MutS"/>
</dbReference>
<dbReference type="InterPro" id="IPR000432">
    <property type="entry name" value="DNA_mismatch_repair_MutS_C"/>
</dbReference>
<keyword evidence="4" id="KW-0812">Transmembrane</keyword>
<dbReference type="InterPro" id="IPR027417">
    <property type="entry name" value="P-loop_NTPase"/>
</dbReference>
<sequence>MSISNIEKINNTFNLPIFYNEDKMSLSKNIVQDLELIKTIEPSECIPLYHYAFQPKTLFGKKVIEQVANYYTTDKEFLKDTQTLLTNFVPLPLKNEYQCDIMQIWDEIKNDTGFREKYHYIDWPMWEYLNKSDIFLQLMSVYNLAAPVVSLFIPVIILIIPFFVIQMKGLHITFHDYIEVLKEIAANHAIGKLFTKFHSVKLDEKIYILLSAAFYLFSIYQNVLTCLRFHQNMVKIHQYLEQIKNYISNTEQQMQNLLCYTSKLSSYKQFNNVLQEKLHVLYQFKKKLDIISAYKFSYKKVGEFGHVLKQFYDLYNDEQYNESFLYSFGFHGYIDIIEGLHTNIKENHICLAKFTSGKKAKHGKKKDITSFKKAYYPTLIHNQPIKNSITFDKNMVVTGPNASGKTTTLKTTLVNIIITQQFGCGFYKDATIEPYKHIHCYLNIPDTSGRDSLFQAEARRCKEIIDCIEKHSLKERHFCVFDELYSGTNPDEAVSSAHAFMKYIMKHKNVDCFLTTHFFDLCEKLGERQDIKNFHMETIKQNDSFIYTYLLKEGISKVRGGVKVLLDMKYPQEIIDDSMKK</sequence>
<dbReference type="GO" id="GO:0030983">
    <property type="term" value="F:mismatched DNA binding"/>
    <property type="evidence" value="ECO:0007669"/>
    <property type="project" value="InterPro"/>
</dbReference>
<dbReference type="EMBL" id="MN739042">
    <property type="protein sequence ID" value="QHS85289.1"/>
    <property type="molecule type" value="Genomic_DNA"/>
</dbReference>
<name>A0A6C0B192_9ZZZZ</name>
<evidence type="ECO:0000313" key="6">
    <source>
        <dbReference type="EMBL" id="QHS85289.1"/>
    </source>
</evidence>
<evidence type="ECO:0000256" key="3">
    <source>
        <dbReference type="ARBA" id="ARBA00023125"/>
    </source>
</evidence>